<feature type="chain" id="PRO_5007851697" evidence="1">
    <location>
        <begin position="29"/>
        <end position="66"/>
    </location>
</feature>
<accession>A0A164M334</accession>
<dbReference type="AlphaFoldDB" id="A0A164M334"/>
<keyword evidence="1" id="KW-0732">Signal</keyword>
<gene>
    <name evidence="2" type="ORF">SISNIDRAFT_492085</name>
</gene>
<sequence length="66" mass="7127">MPDMVIAMPGIISLFFLILFEAVEPCFCSSYGRSPAYIISSLSDLEFPWATSAVALIKGIPDTLGI</sequence>
<name>A0A164M334_9AGAM</name>
<dbReference type="EMBL" id="KV419576">
    <property type="protein sequence ID" value="KZS86303.1"/>
    <property type="molecule type" value="Genomic_DNA"/>
</dbReference>
<dbReference type="Proteomes" id="UP000076722">
    <property type="component" value="Unassembled WGS sequence"/>
</dbReference>
<keyword evidence="3" id="KW-1185">Reference proteome</keyword>
<feature type="signal peptide" evidence="1">
    <location>
        <begin position="1"/>
        <end position="28"/>
    </location>
</feature>
<evidence type="ECO:0000256" key="1">
    <source>
        <dbReference type="SAM" id="SignalP"/>
    </source>
</evidence>
<protein>
    <submittedName>
        <fullName evidence="2">Uncharacterized protein</fullName>
    </submittedName>
</protein>
<proteinExistence type="predicted"/>
<reference evidence="2 3" key="1">
    <citation type="journal article" date="2016" name="Mol. Biol. Evol.">
        <title>Comparative Genomics of Early-Diverging Mushroom-Forming Fungi Provides Insights into the Origins of Lignocellulose Decay Capabilities.</title>
        <authorList>
            <person name="Nagy L.G."/>
            <person name="Riley R."/>
            <person name="Tritt A."/>
            <person name="Adam C."/>
            <person name="Daum C."/>
            <person name="Floudas D."/>
            <person name="Sun H."/>
            <person name="Yadav J.S."/>
            <person name="Pangilinan J."/>
            <person name="Larsson K.H."/>
            <person name="Matsuura K."/>
            <person name="Barry K."/>
            <person name="Labutti K."/>
            <person name="Kuo R."/>
            <person name="Ohm R.A."/>
            <person name="Bhattacharya S.S."/>
            <person name="Shirouzu T."/>
            <person name="Yoshinaga Y."/>
            <person name="Martin F.M."/>
            <person name="Grigoriev I.V."/>
            <person name="Hibbett D.S."/>
        </authorList>
    </citation>
    <scope>NUCLEOTIDE SEQUENCE [LARGE SCALE GENOMIC DNA]</scope>
    <source>
        <strain evidence="2 3">HHB9708</strain>
    </source>
</reference>
<evidence type="ECO:0000313" key="2">
    <source>
        <dbReference type="EMBL" id="KZS86303.1"/>
    </source>
</evidence>
<organism evidence="2 3">
    <name type="scientific">Sistotremastrum niveocremeum HHB9708</name>
    <dbReference type="NCBI Taxonomy" id="1314777"/>
    <lineage>
        <taxon>Eukaryota</taxon>
        <taxon>Fungi</taxon>
        <taxon>Dikarya</taxon>
        <taxon>Basidiomycota</taxon>
        <taxon>Agaricomycotina</taxon>
        <taxon>Agaricomycetes</taxon>
        <taxon>Sistotremastrales</taxon>
        <taxon>Sistotremastraceae</taxon>
        <taxon>Sertulicium</taxon>
        <taxon>Sertulicium niveocremeum</taxon>
    </lineage>
</organism>
<evidence type="ECO:0000313" key="3">
    <source>
        <dbReference type="Proteomes" id="UP000076722"/>
    </source>
</evidence>